<protein>
    <recommendedName>
        <fullName evidence="3">Phosphoribosylanthranilate isomerase</fullName>
    </recommendedName>
</protein>
<accession>A0ABY7CZL9</accession>
<sequence length="73" mass="7897">MHAFSILDSANLSLCGGTGQTFNWDSVKTHLASSTTTHHNLVIAGVEICNSQVAKNKDFKKISQVIDLIKSHS</sequence>
<gene>
    <name evidence="1" type="ORF">PtA15_12A39</name>
</gene>
<dbReference type="Proteomes" id="UP001164743">
    <property type="component" value="Chromosome 12A"/>
</dbReference>
<keyword evidence="2" id="KW-1185">Reference proteome</keyword>
<proteinExistence type="predicted"/>
<dbReference type="GeneID" id="77802888"/>
<organism evidence="1 2">
    <name type="scientific">Puccinia triticina</name>
    <dbReference type="NCBI Taxonomy" id="208348"/>
    <lineage>
        <taxon>Eukaryota</taxon>
        <taxon>Fungi</taxon>
        <taxon>Dikarya</taxon>
        <taxon>Basidiomycota</taxon>
        <taxon>Pucciniomycotina</taxon>
        <taxon>Pucciniomycetes</taxon>
        <taxon>Pucciniales</taxon>
        <taxon>Pucciniaceae</taxon>
        <taxon>Puccinia</taxon>
    </lineage>
</organism>
<evidence type="ECO:0008006" key="3">
    <source>
        <dbReference type="Google" id="ProtNLM"/>
    </source>
</evidence>
<dbReference type="RefSeq" id="XP_053025609.1">
    <property type="nucleotide sequence ID" value="XM_053162004.1"/>
</dbReference>
<evidence type="ECO:0000313" key="1">
    <source>
        <dbReference type="EMBL" id="WAQ90054.1"/>
    </source>
</evidence>
<reference evidence="1" key="1">
    <citation type="submission" date="2022-10" db="EMBL/GenBank/DDBJ databases">
        <title>Puccinia triticina Genome sequencing and assembly.</title>
        <authorList>
            <person name="Li C."/>
        </authorList>
    </citation>
    <scope>NUCLEOTIDE SEQUENCE</scope>
    <source>
        <strain evidence="1">Pt15</strain>
    </source>
</reference>
<name>A0ABY7CZL9_9BASI</name>
<dbReference type="EMBL" id="CP110432">
    <property type="protein sequence ID" value="WAQ90054.1"/>
    <property type="molecule type" value="Genomic_DNA"/>
</dbReference>
<evidence type="ECO:0000313" key="2">
    <source>
        <dbReference type="Proteomes" id="UP001164743"/>
    </source>
</evidence>